<dbReference type="PANTHER" id="PTHR38600:SF1">
    <property type="entry name" value="TRANSCRIPTIONAL REGULATORY PROTEIN"/>
    <property type="match status" value="1"/>
</dbReference>
<dbReference type="EMBL" id="JFZT01000043">
    <property type="protein sequence ID" value="EZQ06570.1"/>
    <property type="molecule type" value="Genomic_DNA"/>
</dbReference>
<dbReference type="CDD" id="cd00090">
    <property type="entry name" value="HTH_ARSR"/>
    <property type="match status" value="1"/>
</dbReference>
<evidence type="ECO:0000313" key="3">
    <source>
        <dbReference type="Proteomes" id="UP000024332"/>
    </source>
</evidence>
<dbReference type="InterPro" id="IPR036388">
    <property type="entry name" value="WH-like_DNA-bd_sf"/>
</dbReference>
<proteinExistence type="predicted"/>
<dbReference type="SMART" id="SM00418">
    <property type="entry name" value="HTH_ARSR"/>
    <property type="match status" value="1"/>
</dbReference>
<accession>A0A031LP77</accession>
<dbReference type="PROSITE" id="PS50987">
    <property type="entry name" value="HTH_ARSR_2"/>
    <property type="match status" value="1"/>
</dbReference>
<dbReference type="OrthoDB" id="35765at2157"/>
<dbReference type="RefSeq" id="WP_048099702.1">
    <property type="nucleotide sequence ID" value="NZ_JFZT01000043.1"/>
</dbReference>
<comment type="caution">
    <text evidence="2">The sequence shown here is derived from an EMBL/GenBank/DDBJ whole genome shotgun (WGS) entry which is preliminary data.</text>
</comment>
<dbReference type="STRING" id="1160895.CM19_07235"/>
<dbReference type="InterPro" id="IPR011991">
    <property type="entry name" value="ArsR-like_HTH"/>
</dbReference>
<keyword evidence="3" id="KW-1185">Reference proteome</keyword>
<dbReference type="Pfam" id="PF01022">
    <property type="entry name" value="HTH_5"/>
    <property type="match status" value="1"/>
</dbReference>
<feature type="domain" description="HTH arsR-type" evidence="1">
    <location>
        <begin position="1"/>
        <end position="81"/>
    </location>
</feature>
<dbReference type="InterPro" id="IPR036390">
    <property type="entry name" value="WH_DNA-bd_sf"/>
</dbReference>
<name>A0A031LP77_9CREN</name>
<reference evidence="2 3" key="1">
    <citation type="submission" date="2014-03" db="EMBL/GenBank/DDBJ databases">
        <title>Draft genome sequence of the novel thermoacidophilic archaea Acidianus copahuensis ALE1 strain, isolated from Copahue volcanic area in Neuquen Argentina.</title>
        <authorList>
            <person name="Urbieta M.S."/>
            <person name="Rascovan N."/>
            <person name="Castro C."/>
            <person name="Revale S."/>
            <person name="Giaveno M.A."/>
            <person name="Vazquez M.P."/>
            <person name="Donati E.R."/>
        </authorList>
    </citation>
    <scope>NUCLEOTIDE SEQUENCE [LARGE SCALE GENOMIC DNA]</scope>
    <source>
        <strain evidence="2 3">ALE1</strain>
    </source>
</reference>
<dbReference type="SUPFAM" id="SSF46785">
    <property type="entry name" value="Winged helix' DNA-binding domain"/>
    <property type="match status" value="1"/>
</dbReference>
<dbReference type="Proteomes" id="UP000024332">
    <property type="component" value="Unassembled WGS sequence"/>
</dbReference>
<gene>
    <name evidence="2" type="ORF">CM19_07235</name>
</gene>
<evidence type="ECO:0000259" key="1">
    <source>
        <dbReference type="PROSITE" id="PS50987"/>
    </source>
</evidence>
<protein>
    <submittedName>
        <fullName evidence="2">ArsR family transcriptional regulator</fullName>
    </submittedName>
</protein>
<organism evidence="2 3">
    <name type="scientific">Candidatus Acidianus copahuensis</name>
    <dbReference type="NCBI Taxonomy" id="1160895"/>
    <lineage>
        <taxon>Archaea</taxon>
        <taxon>Thermoproteota</taxon>
        <taxon>Thermoprotei</taxon>
        <taxon>Sulfolobales</taxon>
        <taxon>Sulfolobaceae</taxon>
        <taxon>Acidianus</taxon>
    </lineage>
</organism>
<dbReference type="GO" id="GO:0003700">
    <property type="term" value="F:DNA-binding transcription factor activity"/>
    <property type="evidence" value="ECO:0007669"/>
    <property type="project" value="InterPro"/>
</dbReference>
<dbReference type="Gene3D" id="1.10.10.10">
    <property type="entry name" value="Winged helix-like DNA-binding domain superfamily/Winged helix DNA-binding domain"/>
    <property type="match status" value="1"/>
</dbReference>
<dbReference type="InterPro" id="IPR001845">
    <property type="entry name" value="HTH_ArsR_DNA-bd_dom"/>
</dbReference>
<evidence type="ECO:0000313" key="2">
    <source>
        <dbReference type="EMBL" id="EZQ06570.1"/>
    </source>
</evidence>
<sequence length="81" mass="9376">MIAKLNEVVEGKGWETRRKILQELNQHPSTAYELSKSLGLNYSTVKYHLDLLQKVGLVSYMKSGNKYLYKTSRNVEVMKLI</sequence>
<dbReference type="PANTHER" id="PTHR38600">
    <property type="entry name" value="TRANSCRIPTIONAL REGULATORY PROTEIN"/>
    <property type="match status" value="1"/>
</dbReference>
<dbReference type="AlphaFoldDB" id="A0A031LP77"/>